<comment type="caution">
    <text evidence="3">The sequence shown here is derived from an EMBL/GenBank/DDBJ whole genome shotgun (WGS) entry which is preliminary data.</text>
</comment>
<name>A0A066XEM6_COLSU</name>
<dbReference type="eggNOG" id="ENOG502RJ37">
    <property type="taxonomic scope" value="Eukaryota"/>
</dbReference>
<dbReference type="OMA" id="TWCKSTS"/>
<reference evidence="4" key="1">
    <citation type="journal article" date="2014" name="Genome Announc.">
        <title>Draft genome sequence of Colletotrichum sublineola, a destructive pathogen of cultivated sorghum.</title>
        <authorList>
            <person name="Baroncelli R."/>
            <person name="Sanz-Martin J.M."/>
            <person name="Rech G.E."/>
            <person name="Sukno S.A."/>
            <person name="Thon M.R."/>
        </authorList>
    </citation>
    <scope>NUCLEOTIDE SEQUENCE [LARGE SCALE GENOMIC DNA]</scope>
    <source>
        <strain evidence="4">TX430BB</strain>
    </source>
</reference>
<evidence type="ECO:0000256" key="2">
    <source>
        <dbReference type="SAM" id="Phobius"/>
    </source>
</evidence>
<dbReference type="EMBL" id="JMSE01000821">
    <property type="protein sequence ID" value="KDN67397.1"/>
    <property type="molecule type" value="Genomic_DNA"/>
</dbReference>
<proteinExistence type="predicted"/>
<sequence length="312" mass="32512">MSFTGSPFGRLSARDYCDGVDGKAFWPGTIDTYYLDSPVLLSWFAGKASSYTNATAALWNVWLQDAQYDEKGAKGFRDVIYSRNFTYTVEGDNWWWVPTDVCNQTVVSCMWTVPRDFRETGSYVVVAVREAAAALSASTATSGPFTIVASANPTASAATSATGIGSPGSPGSPGRLPTETAATSPAATDARGISAGAAAGIACGVVVVFLGLAGLLWFLWRRRNRKLDAAARARAAARDNGYEKPELDGQATVAAAKEEAGGGVEIGGRPIHVAELDGRQTWEKDGIAAGAAKAEKGDVHVASSSVAELGAG</sequence>
<evidence type="ECO:0000313" key="4">
    <source>
        <dbReference type="Proteomes" id="UP000027238"/>
    </source>
</evidence>
<keyword evidence="2" id="KW-0812">Transmembrane</keyword>
<keyword evidence="4" id="KW-1185">Reference proteome</keyword>
<organism evidence="3 4">
    <name type="scientific">Colletotrichum sublineola</name>
    <name type="common">Sorghum anthracnose fungus</name>
    <dbReference type="NCBI Taxonomy" id="1173701"/>
    <lineage>
        <taxon>Eukaryota</taxon>
        <taxon>Fungi</taxon>
        <taxon>Dikarya</taxon>
        <taxon>Ascomycota</taxon>
        <taxon>Pezizomycotina</taxon>
        <taxon>Sordariomycetes</taxon>
        <taxon>Hypocreomycetidae</taxon>
        <taxon>Glomerellales</taxon>
        <taxon>Glomerellaceae</taxon>
        <taxon>Colletotrichum</taxon>
        <taxon>Colletotrichum graminicola species complex</taxon>
    </lineage>
</organism>
<keyword evidence="2" id="KW-1133">Transmembrane helix</keyword>
<dbReference type="STRING" id="1173701.A0A066XEM6"/>
<evidence type="ECO:0000256" key="1">
    <source>
        <dbReference type="SAM" id="MobiDB-lite"/>
    </source>
</evidence>
<dbReference type="AlphaFoldDB" id="A0A066XEM6"/>
<accession>A0A066XEM6</accession>
<dbReference type="Proteomes" id="UP000027238">
    <property type="component" value="Unassembled WGS sequence"/>
</dbReference>
<keyword evidence="2" id="KW-0472">Membrane</keyword>
<dbReference type="OrthoDB" id="4846306at2759"/>
<protein>
    <submittedName>
        <fullName evidence="3">Uncharacterized protein</fullName>
    </submittedName>
</protein>
<gene>
    <name evidence="3" type="ORF">CSUB01_08172</name>
</gene>
<feature type="region of interest" description="Disordered" evidence="1">
    <location>
        <begin position="158"/>
        <end position="185"/>
    </location>
</feature>
<feature type="transmembrane region" description="Helical" evidence="2">
    <location>
        <begin position="197"/>
        <end position="220"/>
    </location>
</feature>
<evidence type="ECO:0000313" key="3">
    <source>
        <dbReference type="EMBL" id="KDN67397.1"/>
    </source>
</evidence>
<dbReference type="HOGENOM" id="CLU_891404_0_0_1"/>